<dbReference type="RefSeq" id="WP_092360387.1">
    <property type="nucleotide sequence ID" value="NZ_CAJJSN010000020.1"/>
</dbReference>
<sequence length="237" mass="24847">MSQNRIQWIAAIVDRKKGTAAAEIFREMGAEVLTVIRGHGTASSRIMDCLGLDEPEKEIVTGIAGPGAAPDLFNALKSRLNFSRPGKGIAFAVPLSGVSAAISGRLDLQAPAPKSNTAPNHPKEDHAMSNPTAYELIAAVIDDGLSNTVMDAARLAGCRGGTLVKARETGGAASRTLFGLTMAEEREILFILVPSTDKKTVMNAISQTILRETGDHGTVFSMPVDAVAGLVPEEAAQ</sequence>
<keyword evidence="2" id="KW-1185">Reference proteome</keyword>
<dbReference type="GO" id="GO:0030234">
    <property type="term" value="F:enzyme regulator activity"/>
    <property type="evidence" value="ECO:0007669"/>
    <property type="project" value="InterPro"/>
</dbReference>
<accession>A0A1I0AMK9</accession>
<protein>
    <submittedName>
        <fullName evidence="1">Uncharacterized protein</fullName>
    </submittedName>
</protein>
<dbReference type="Pfam" id="PF00543">
    <property type="entry name" value="P-II"/>
    <property type="match status" value="1"/>
</dbReference>
<organism evidence="1 2">
    <name type="scientific">Enterocloster lavalensis</name>
    <dbReference type="NCBI Taxonomy" id="460384"/>
    <lineage>
        <taxon>Bacteria</taxon>
        <taxon>Bacillati</taxon>
        <taxon>Bacillota</taxon>
        <taxon>Clostridia</taxon>
        <taxon>Lachnospirales</taxon>
        <taxon>Lachnospiraceae</taxon>
        <taxon>Enterocloster</taxon>
    </lineage>
</organism>
<dbReference type="Gene3D" id="3.30.70.120">
    <property type="match status" value="1"/>
</dbReference>
<dbReference type="AlphaFoldDB" id="A0A1I0AMK9"/>
<dbReference type="EMBL" id="FOIM01000001">
    <property type="protein sequence ID" value="SES95628.1"/>
    <property type="molecule type" value="Genomic_DNA"/>
</dbReference>
<proteinExistence type="predicted"/>
<gene>
    <name evidence="1" type="ORF">SAMN05216313_101120</name>
</gene>
<dbReference type="GeneID" id="93277947"/>
<dbReference type="PROSITE" id="PS51343">
    <property type="entry name" value="PII_GLNB_DOM"/>
    <property type="match status" value="1"/>
</dbReference>
<dbReference type="STRING" id="460384.SAMN05216313_101120"/>
<name>A0A1I0AMK9_9FIRM</name>
<dbReference type="InterPro" id="IPR015867">
    <property type="entry name" value="N-reg_PII/ATP_PRibTrfase_C"/>
</dbReference>
<dbReference type="Proteomes" id="UP000198508">
    <property type="component" value="Unassembled WGS sequence"/>
</dbReference>
<dbReference type="InterPro" id="IPR002187">
    <property type="entry name" value="N-reg_PII"/>
</dbReference>
<dbReference type="SUPFAM" id="SSF54913">
    <property type="entry name" value="GlnB-like"/>
    <property type="match status" value="2"/>
</dbReference>
<dbReference type="GO" id="GO:0006808">
    <property type="term" value="P:regulation of nitrogen utilization"/>
    <property type="evidence" value="ECO:0007669"/>
    <property type="project" value="InterPro"/>
</dbReference>
<evidence type="ECO:0000313" key="2">
    <source>
        <dbReference type="Proteomes" id="UP000198508"/>
    </source>
</evidence>
<dbReference type="InterPro" id="IPR011322">
    <property type="entry name" value="N-reg_PII-like_a/b"/>
</dbReference>
<reference evidence="2" key="1">
    <citation type="submission" date="2016-10" db="EMBL/GenBank/DDBJ databases">
        <authorList>
            <person name="Varghese N."/>
            <person name="Submissions S."/>
        </authorList>
    </citation>
    <scope>NUCLEOTIDE SEQUENCE [LARGE SCALE GENOMIC DNA]</scope>
    <source>
        <strain evidence="2">NLAE-zl-G277</strain>
    </source>
</reference>
<evidence type="ECO:0000313" key="1">
    <source>
        <dbReference type="EMBL" id="SES95628.1"/>
    </source>
</evidence>